<dbReference type="AlphaFoldDB" id="A0A9Q0KEN7"/>
<reference evidence="2" key="1">
    <citation type="journal article" date="2023" name="Plant J.">
        <title>The genome of the king protea, Protea cynaroides.</title>
        <authorList>
            <person name="Chang J."/>
            <person name="Duong T.A."/>
            <person name="Schoeman C."/>
            <person name="Ma X."/>
            <person name="Roodt D."/>
            <person name="Barker N."/>
            <person name="Li Z."/>
            <person name="Van de Peer Y."/>
            <person name="Mizrachi E."/>
        </authorList>
    </citation>
    <scope>NUCLEOTIDE SEQUENCE</scope>
    <source>
        <tissue evidence="2">Young leaves</tissue>
    </source>
</reference>
<dbReference type="Proteomes" id="UP001141806">
    <property type="component" value="Unassembled WGS sequence"/>
</dbReference>
<accession>A0A9Q0KEN7</accession>
<dbReference type="OrthoDB" id="288942at2759"/>
<evidence type="ECO:0000313" key="3">
    <source>
        <dbReference type="Proteomes" id="UP001141806"/>
    </source>
</evidence>
<dbReference type="GO" id="GO:0003676">
    <property type="term" value="F:nucleic acid binding"/>
    <property type="evidence" value="ECO:0007669"/>
    <property type="project" value="InterPro"/>
</dbReference>
<dbReference type="EMBL" id="JAMYWD010000006">
    <property type="protein sequence ID" value="KAJ4969228.1"/>
    <property type="molecule type" value="Genomic_DNA"/>
</dbReference>
<dbReference type="PANTHER" id="PTHR43462">
    <property type="entry name" value="ALANYL-TRNA EDITING PROTEIN"/>
    <property type="match status" value="1"/>
</dbReference>
<name>A0A9Q0KEN7_9MAGN</name>
<sequence length="350" mass="38929">MDSIEATKLTYFDDMWKLHSKTLLISCSQGEDGRCALILDSTIFHPQGGGQPSDTGFVTHGASDLKFIVQDARLKDGLVFHYGFFEKSGNDEDPELRKGQEVCLYVDEPRRNLNSRLHSAGHLLDICMGKVGWGHLKPGKAYHFPDGPFVEYKGAVPQNEIQSKQKELEMEASALISRGGKVSAAVLSYEEASELCGGSLPDYIPKESTPRIVKLGEYPGCPCGGTHVVDISEIRSLKVGQIRTKKGMTKDAAEFLAGTFYETFGFYLSFLDLKPKQGTVTSSDGSLRDLTSLTVFWKLIDNSSWNMPDAALIVVDMIYFRTYSIRPGMNESPFHHQFRVHLQEVSVQKN</sequence>
<dbReference type="GO" id="GO:0005524">
    <property type="term" value="F:ATP binding"/>
    <property type="evidence" value="ECO:0007669"/>
    <property type="project" value="InterPro"/>
</dbReference>
<dbReference type="PANTHER" id="PTHR43462:SF2">
    <property type="entry name" value="THREONYL AND ALANYL TRNA SYNTHETASE SECOND ADDITIONAL DOMAIN-CONTAINING PROTEIN"/>
    <property type="match status" value="1"/>
</dbReference>
<dbReference type="InterPro" id="IPR009000">
    <property type="entry name" value="Transl_B-barrel_sf"/>
</dbReference>
<comment type="caution">
    <text evidence="2">The sequence shown here is derived from an EMBL/GenBank/DDBJ whole genome shotgun (WGS) entry which is preliminary data.</text>
</comment>
<dbReference type="Gene3D" id="3.30.980.10">
    <property type="entry name" value="Threonyl-trna Synthetase, Chain A, domain 2"/>
    <property type="match status" value="1"/>
</dbReference>
<dbReference type="FunFam" id="3.30.980.10:FF:000008">
    <property type="entry name" value="Similar to alanyl-tRNA synthetase"/>
    <property type="match status" value="1"/>
</dbReference>
<dbReference type="SUPFAM" id="SSF55186">
    <property type="entry name" value="ThrRS/AlaRS common domain"/>
    <property type="match status" value="1"/>
</dbReference>
<protein>
    <recommendedName>
        <fullName evidence="1">Alanyl-transfer RNA synthetases family profile domain-containing protein</fullName>
    </recommendedName>
</protein>
<dbReference type="GO" id="GO:0006419">
    <property type="term" value="P:alanyl-tRNA aminoacylation"/>
    <property type="evidence" value="ECO:0007669"/>
    <property type="project" value="InterPro"/>
</dbReference>
<dbReference type="InterPro" id="IPR018165">
    <property type="entry name" value="Ala-tRNA-synth_IIc_core"/>
</dbReference>
<dbReference type="SUPFAM" id="SSF50447">
    <property type="entry name" value="Translation proteins"/>
    <property type="match status" value="1"/>
</dbReference>
<proteinExistence type="predicted"/>
<gene>
    <name evidence="2" type="ORF">NE237_015929</name>
</gene>
<organism evidence="2 3">
    <name type="scientific">Protea cynaroides</name>
    <dbReference type="NCBI Taxonomy" id="273540"/>
    <lineage>
        <taxon>Eukaryota</taxon>
        <taxon>Viridiplantae</taxon>
        <taxon>Streptophyta</taxon>
        <taxon>Embryophyta</taxon>
        <taxon>Tracheophyta</taxon>
        <taxon>Spermatophyta</taxon>
        <taxon>Magnoliopsida</taxon>
        <taxon>Proteales</taxon>
        <taxon>Proteaceae</taxon>
        <taxon>Protea</taxon>
    </lineage>
</organism>
<feature type="domain" description="Alanyl-transfer RNA synthetases family profile" evidence="1">
    <location>
        <begin position="1"/>
        <end position="239"/>
    </location>
</feature>
<evidence type="ECO:0000313" key="2">
    <source>
        <dbReference type="EMBL" id="KAJ4969228.1"/>
    </source>
</evidence>
<dbReference type="InterPro" id="IPR051335">
    <property type="entry name" value="Alanyl-tRNA_Editing_Enzymes"/>
</dbReference>
<dbReference type="InterPro" id="IPR018164">
    <property type="entry name" value="Ala-tRNA-synth_IIc_N"/>
</dbReference>
<dbReference type="PROSITE" id="PS50860">
    <property type="entry name" value="AA_TRNA_LIGASE_II_ALA"/>
    <property type="match status" value="1"/>
</dbReference>
<evidence type="ECO:0000259" key="1">
    <source>
        <dbReference type="PROSITE" id="PS50860"/>
    </source>
</evidence>
<dbReference type="InterPro" id="IPR018163">
    <property type="entry name" value="Thr/Ala-tRNA-synth_IIc_edit"/>
</dbReference>
<dbReference type="Pfam" id="PF01411">
    <property type="entry name" value="tRNA-synt_2c"/>
    <property type="match status" value="1"/>
</dbReference>
<dbReference type="GO" id="GO:0004813">
    <property type="term" value="F:alanine-tRNA ligase activity"/>
    <property type="evidence" value="ECO:0007669"/>
    <property type="project" value="InterPro"/>
</dbReference>
<dbReference type="Gene3D" id="2.40.30.130">
    <property type="match status" value="1"/>
</dbReference>
<keyword evidence="3" id="KW-1185">Reference proteome</keyword>